<name>A0A383DH70_9ZZZZ</name>
<reference evidence="1" key="1">
    <citation type="submission" date="2018-05" db="EMBL/GenBank/DDBJ databases">
        <authorList>
            <person name="Lanie J.A."/>
            <person name="Ng W.-L."/>
            <person name="Kazmierczak K.M."/>
            <person name="Andrzejewski T.M."/>
            <person name="Davidsen T.M."/>
            <person name="Wayne K.J."/>
            <person name="Tettelin H."/>
            <person name="Glass J.I."/>
            <person name="Rusch D."/>
            <person name="Podicherti R."/>
            <person name="Tsui H.-C.T."/>
            <person name="Winkler M.E."/>
        </authorList>
    </citation>
    <scope>NUCLEOTIDE SEQUENCE</scope>
</reference>
<evidence type="ECO:0000313" key="1">
    <source>
        <dbReference type="EMBL" id="SVE43674.1"/>
    </source>
</evidence>
<proteinExistence type="predicted"/>
<organism evidence="1">
    <name type="scientific">marine metagenome</name>
    <dbReference type="NCBI Taxonomy" id="408172"/>
    <lineage>
        <taxon>unclassified sequences</taxon>
        <taxon>metagenomes</taxon>
        <taxon>ecological metagenomes</taxon>
    </lineage>
</organism>
<dbReference type="EMBL" id="UINC01217184">
    <property type="protein sequence ID" value="SVE43674.1"/>
    <property type="molecule type" value="Genomic_DNA"/>
</dbReference>
<feature type="non-terminal residue" evidence="1">
    <location>
        <position position="1"/>
    </location>
</feature>
<gene>
    <name evidence="1" type="ORF">METZ01_LOCUS496528</name>
</gene>
<sequence length="42" mass="4100">VQPIAVEAIKSTSAATKLQLEPLPLGEGLNSGALLGLSGLAA</sequence>
<dbReference type="AlphaFoldDB" id="A0A383DH70"/>
<protein>
    <submittedName>
        <fullName evidence="1">Uncharacterized protein</fullName>
    </submittedName>
</protein>
<accession>A0A383DH70</accession>